<protein>
    <submittedName>
        <fullName evidence="2">Uncharacterized protein</fullName>
    </submittedName>
</protein>
<dbReference type="PANTHER" id="PTHR45872">
    <property type="entry name" value="RHO GUANINE NUCLEOTIDE EXCHANGE FACTOR 2, ISOFORM D"/>
    <property type="match status" value="1"/>
</dbReference>
<dbReference type="EMBL" id="JACSDZ010000010">
    <property type="protein sequence ID" value="KAF7394078.1"/>
    <property type="molecule type" value="Genomic_DNA"/>
</dbReference>
<dbReference type="PANTHER" id="PTHR45872:SF2">
    <property type="entry name" value="RHO GUANINE NUCLEOTIDE EXCHANGE FACTOR 2, ISOFORM D"/>
    <property type="match status" value="1"/>
</dbReference>
<sequence>MRQRGSRRIRPRPRSRENETNLTSPVSHADPSSLIDRSNDITKRYPSADENVVEGPHGDLGIEALPVNERRTRSERAYFSDCDPSGTFPGNSAGSSSNSSLSTRSLDSPSTSLEQVHPATSSANASTSWDSDVDVEPDPSDWSQGVTEEVLARLSNSEKKRQEVINGT</sequence>
<feature type="compositionally biased region" description="Low complexity" evidence="1">
    <location>
        <begin position="89"/>
        <end position="112"/>
    </location>
</feature>
<proteinExistence type="predicted"/>
<feature type="compositionally biased region" description="Basic residues" evidence="1">
    <location>
        <begin position="1"/>
        <end position="13"/>
    </location>
</feature>
<feature type="compositionally biased region" description="Polar residues" evidence="1">
    <location>
        <begin position="118"/>
        <end position="127"/>
    </location>
</feature>
<gene>
    <name evidence="2" type="ORF">HZH68_010897</name>
</gene>
<dbReference type="GO" id="GO:0005737">
    <property type="term" value="C:cytoplasm"/>
    <property type="evidence" value="ECO:0007669"/>
    <property type="project" value="TreeGrafter"/>
</dbReference>
<reference evidence="2" key="1">
    <citation type="journal article" date="2020" name="G3 (Bethesda)">
        <title>High-Quality Assemblies for Three Invasive Social Wasps from the &lt;i&gt;Vespula&lt;/i&gt; Genus.</title>
        <authorList>
            <person name="Harrop T.W.R."/>
            <person name="Guhlin J."/>
            <person name="McLaughlin G.M."/>
            <person name="Permina E."/>
            <person name="Stockwell P."/>
            <person name="Gilligan J."/>
            <person name="Le Lec M.F."/>
            <person name="Gruber M.A.M."/>
            <person name="Quinn O."/>
            <person name="Lovegrove M."/>
            <person name="Duncan E.J."/>
            <person name="Remnant E.J."/>
            <person name="Van Eeckhoven J."/>
            <person name="Graham B."/>
            <person name="Knapp R.A."/>
            <person name="Langford K.W."/>
            <person name="Kronenberg Z."/>
            <person name="Press M.O."/>
            <person name="Eacker S.M."/>
            <person name="Wilson-Rankin E.E."/>
            <person name="Purcell J."/>
            <person name="Lester P.J."/>
            <person name="Dearden P.K."/>
        </authorList>
    </citation>
    <scope>NUCLEOTIDE SEQUENCE</scope>
    <source>
        <strain evidence="2">Linc-1</strain>
    </source>
</reference>
<organism evidence="2 3">
    <name type="scientific">Vespula germanica</name>
    <name type="common">German yellow jacket</name>
    <name type="synonym">Paravespula germanica</name>
    <dbReference type="NCBI Taxonomy" id="30212"/>
    <lineage>
        <taxon>Eukaryota</taxon>
        <taxon>Metazoa</taxon>
        <taxon>Ecdysozoa</taxon>
        <taxon>Arthropoda</taxon>
        <taxon>Hexapoda</taxon>
        <taxon>Insecta</taxon>
        <taxon>Pterygota</taxon>
        <taxon>Neoptera</taxon>
        <taxon>Endopterygota</taxon>
        <taxon>Hymenoptera</taxon>
        <taxon>Apocrita</taxon>
        <taxon>Aculeata</taxon>
        <taxon>Vespoidea</taxon>
        <taxon>Vespidae</taxon>
        <taxon>Vespinae</taxon>
        <taxon>Vespula</taxon>
    </lineage>
</organism>
<dbReference type="GO" id="GO:0007186">
    <property type="term" value="P:G protein-coupled receptor signaling pathway"/>
    <property type="evidence" value="ECO:0007669"/>
    <property type="project" value="TreeGrafter"/>
</dbReference>
<keyword evidence="3" id="KW-1185">Reference proteome</keyword>
<evidence type="ECO:0000313" key="2">
    <source>
        <dbReference type="EMBL" id="KAF7394078.1"/>
    </source>
</evidence>
<feature type="region of interest" description="Disordered" evidence="1">
    <location>
        <begin position="1"/>
        <end position="148"/>
    </location>
</feature>
<feature type="compositionally biased region" description="Basic and acidic residues" evidence="1">
    <location>
        <begin position="68"/>
        <end position="78"/>
    </location>
</feature>
<dbReference type="GO" id="GO:0001664">
    <property type="term" value="F:G protein-coupled receptor binding"/>
    <property type="evidence" value="ECO:0007669"/>
    <property type="project" value="TreeGrafter"/>
</dbReference>
<dbReference type="GO" id="GO:0005085">
    <property type="term" value="F:guanyl-nucleotide exchange factor activity"/>
    <property type="evidence" value="ECO:0007669"/>
    <property type="project" value="TreeGrafter"/>
</dbReference>
<name>A0A834JSJ3_VESGE</name>
<evidence type="ECO:0000313" key="3">
    <source>
        <dbReference type="Proteomes" id="UP000617340"/>
    </source>
</evidence>
<comment type="caution">
    <text evidence="2">The sequence shown here is derived from an EMBL/GenBank/DDBJ whole genome shotgun (WGS) entry which is preliminary data.</text>
</comment>
<dbReference type="Proteomes" id="UP000617340">
    <property type="component" value="Unassembled WGS sequence"/>
</dbReference>
<feature type="compositionally biased region" description="Basic and acidic residues" evidence="1">
    <location>
        <begin position="37"/>
        <end position="47"/>
    </location>
</feature>
<dbReference type="AlphaFoldDB" id="A0A834JSJ3"/>
<evidence type="ECO:0000256" key="1">
    <source>
        <dbReference type="SAM" id="MobiDB-lite"/>
    </source>
</evidence>
<accession>A0A834JSJ3</accession>